<proteinExistence type="predicted"/>
<gene>
    <name evidence="6" type="ORF">Bequi_00955</name>
</gene>
<dbReference type="Gene3D" id="3.40.50.1010">
    <property type="entry name" value="5'-nuclease"/>
    <property type="match status" value="1"/>
</dbReference>
<sequence length="92" mass="9692">MVGAANWSEIFQKVTARGADVEAVRALIEGYGTSIEPVTQADAEMAAGMSASGSPLSLGDRLCLALAQRLEVQVLTADRAWGESEGIVQIRE</sequence>
<evidence type="ECO:0000313" key="7">
    <source>
        <dbReference type="Proteomes" id="UP001203761"/>
    </source>
</evidence>
<keyword evidence="1" id="KW-0540">Nuclease</keyword>
<evidence type="ECO:0000256" key="2">
    <source>
        <dbReference type="ARBA" id="ARBA00022723"/>
    </source>
</evidence>
<keyword evidence="3" id="KW-0378">Hydrolase</keyword>
<keyword evidence="2" id="KW-0479">Metal-binding</keyword>
<evidence type="ECO:0000256" key="4">
    <source>
        <dbReference type="ARBA" id="ARBA00022842"/>
    </source>
</evidence>
<dbReference type="Pfam" id="PF01850">
    <property type="entry name" value="PIN"/>
    <property type="match status" value="1"/>
</dbReference>
<dbReference type="InterPro" id="IPR029060">
    <property type="entry name" value="PIN-like_dom_sf"/>
</dbReference>
<comment type="caution">
    <text evidence="6">The sequence shown here is derived from an EMBL/GenBank/DDBJ whole genome shotgun (WGS) entry which is preliminary data.</text>
</comment>
<evidence type="ECO:0000256" key="3">
    <source>
        <dbReference type="ARBA" id="ARBA00022801"/>
    </source>
</evidence>
<evidence type="ECO:0000259" key="5">
    <source>
        <dbReference type="Pfam" id="PF01850"/>
    </source>
</evidence>
<keyword evidence="4" id="KW-0460">Magnesium</keyword>
<evidence type="ECO:0000313" key="6">
    <source>
        <dbReference type="EMBL" id="MCL6421966.1"/>
    </source>
</evidence>
<protein>
    <submittedName>
        <fullName evidence="6">PIN domain-containing protein</fullName>
    </submittedName>
</protein>
<dbReference type="Proteomes" id="UP001203761">
    <property type="component" value="Unassembled WGS sequence"/>
</dbReference>
<feature type="domain" description="PIN" evidence="5">
    <location>
        <begin position="4"/>
        <end position="80"/>
    </location>
</feature>
<dbReference type="InterPro" id="IPR002716">
    <property type="entry name" value="PIN_dom"/>
</dbReference>
<dbReference type="EMBL" id="JAKNCJ010000001">
    <property type="protein sequence ID" value="MCL6421966.1"/>
    <property type="molecule type" value="Genomic_DNA"/>
</dbReference>
<name>A0ABT0QWD0_9MICO</name>
<dbReference type="RefSeq" id="WP_249736131.1">
    <property type="nucleotide sequence ID" value="NZ_JAKNCJ010000001.1"/>
</dbReference>
<keyword evidence="7" id="KW-1185">Reference proteome</keyword>
<evidence type="ECO:0000256" key="1">
    <source>
        <dbReference type="ARBA" id="ARBA00022722"/>
    </source>
</evidence>
<dbReference type="SUPFAM" id="SSF88723">
    <property type="entry name" value="PIN domain-like"/>
    <property type="match status" value="1"/>
</dbReference>
<reference evidence="6" key="1">
    <citation type="submission" date="2022-02" db="EMBL/GenBank/DDBJ databases">
        <authorList>
            <person name="Lee M."/>
            <person name="Kim S.-J."/>
            <person name="Jung M.-Y."/>
        </authorList>
    </citation>
    <scope>NUCLEOTIDE SEQUENCE</scope>
    <source>
        <strain evidence="6">JHP9</strain>
    </source>
</reference>
<accession>A0ABT0QWD0</accession>
<organism evidence="6 7">
    <name type="scientific">Brachybacterium equifaecis</name>
    <dbReference type="NCBI Taxonomy" id="2910770"/>
    <lineage>
        <taxon>Bacteria</taxon>
        <taxon>Bacillati</taxon>
        <taxon>Actinomycetota</taxon>
        <taxon>Actinomycetes</taxon>
        <taxon>Micrococcales</taxon>
        <taxon>Dermabacteraceae</taxon>
        <taxon>Brachybacterium</taxon>
    </lineage>
</organism>